<keyword evidence="1" id="KW-0732">Signal</keyword>
<accession>A0AAW2T0H2</accession>
<feature type="signal peptide" evidence="1">
    <location>
        <begin position="1"/>
        <end position="22"/>
    </location>
</feature>
<reference evidence="2" key="2">
    <citation type="journal article" date="2024" name="Plant">
        <title>Genomic evolution and insights into agronomic trait innovations of Sesamum species.</title>
        <authorList>
            <person name="Miao H."/>
            <person name="Wang L."/>
            <person name="Qu L."/>
            <person name="Liu H."/>
            <person name="Sun Y."/>
            <person name="Le M."/>
            <person name="Wang Q."/>
            <person name="Wei S."/>
            <person name="Zheng Y."/>
            <person name="Lin W."/>
            <person name="Duan Y."/>
            <person name="Cao H."/>
            <person name="Xiong S."/>
            <person name="Wang X."/>
            <person name="Wei L."/>
            <person name="Li C."/>
            <person name="Ma Q."/>
            <person name="Ju M."/>
            <person name="Zhao R."/>
            <person name="Li G."/>
            <person name="Mu C."/>
            <person name="Tian Q."/>
            <person name="Mei H."/>
            <person name="Zhang T."/>
            <person name="Gao T."/>
            <person name="Zhang H."/>
        </authorList>
    </citation>
    <scope>NUCLEOTIDE SEQUENCE</scope>
    <source>
        <strain evidence="2">KEN8</strain>
    </source>
</reference>
<comment type="caution">
    <text evidence="2">The sequence shown here is derived from an EMBL/GenBank/DDBJ whole genome shotgun (WGS) entry which is preliminary data.</text>
</comment>
<evidence type="ECO:0000256" key="1">
    <source>
        <dbReference type="SAM" id="SignalP"/>
    </source>
</evidence>
<gene>
    <name evidence="2" type="ORF">Scaly_0241100</name>
</gene>
<dbReference type="AlphaFoldDB" id="A0AAW2T0H2"/>
<proteinExistence type="predicted"/>
<name>A0AAW2T0H2_9LAMI</name>
<sequence>MELRWSLFWYAACFAATFSGSAKKLIDLKVPETYLWAEAFADLQTFVNTESRRICSSGRVTVLKELEAVDSGVKKLYPIVQDGVDPVEAEVLQDSTSDLGKIIRKTFARTGSACKGGGQVLPNCSNWT</sequence>
<organism evidence="2">
    <name type="scientific">Sesamum calycinum</name>
    <dbReference type="NCBI Taxonomy" id="2727403"/>
    <lineage>
        <taxon>Eukaryota</taxon>
        <taxon>Viridiplantae</taxon>
        <taxon>Streptophyta</taxon>
        <taxon>Embryophyta</taxon>
        <taxon>Tracheophyta</taxon>
        <taxon>Spermatophyta</taxon>
        <taxon>Magnoliopsida</taxon>
        <taxon>eudicotyledons</taxon>
        <taxon>Gunneridae</taxon>
        <taxon>Pentapetalae</taxon>
        <taxon>asterids</taxon>
        <taxon>lamiids</taxon>
        <taxon>Lamiales</taxon>
        <taxon>Pedaliaceae</taxon>
        <taxon>Sesamum</taxon>
    </lineage>
</organism>
<protein>
    <submittedName>
        <fullName evidence="2">Protein BPS1, chloroplastic</fullName>
    </submittedName>
</protein>
<reference evidence="2" key="1">
    <citation type="submission" date="2020-06" db="EMBL/GenBank/DDBJ databases">
        <authorList>
            <person name="Li T."/>
            <person name="Hu X."/>
            <person name="Zhang T."/>
            <person name="Song X."/>
            <person name="Zhang H."/>
            <person name="Dai N."/>
            <person name="Sheng W."/>
            <person name="Hou X."/>
            <person name="Wei L."/>
        </authorList>
    </citation>
    <scope>NUCLEOTIDE SEQUENCE</scope>
    <source>
        <strain evidence="2">KEN8</strain>
        <tissue evidence="2">Leaf</tissue>
    </source>
</reference>
<dbReference type="PANTHER" id="PTHR31509">
    <property type="entry name" value="BPS1-LIKE PROTEIN"/>
    <property type="match status" value="1"/>
</dbReference>
<evidence type="ECO:0000313" key="2">
    <source>
        <dbReference type="EMBL" id="KAL0397927.1"/>
    </source>
</evidence>
<feature type="chain" id="PRO_5043498132" evidence="1">
    <location>
        <begin position="23"/>
        <end position="128"/>
    </location>
</feature>
<dbReference type="EMBL" id="JACGWM010000001">
    <property type="protein sequence ID" value="KAL0397927.1"/>
    <property type="molecule type" value="Genomic_DNA"/>
</dbReference>